<dbReference type="EMBL" id="CP012333">
    <property type="protein sequence ID" value="AKU97559.1"/>
    <property type="molecule type" value="Genomic_DNA"/>
</dbReference>
<evidence type="ECO:0000313" key="2">
    <source>
        <dbReference type="EMBL" id="AKU97559.1"/>
    </source>
</evidence>
<feature type="transmembrane region" description="Helical" evidence="1">
    <location>
        <begin position="26"/>
        <end position="44"/>
    </location>
</feature>
<proteinExistence type="predicted"/>
<dbReference type="AlphaFoldDB" id="A0A0K1PWP6"/>
<evidence type="ECO:0000313" key="3">
    <source>
        <dbReference type="Proteomes" id="UP000064967"/>
    </source>
</evidence>
<dbReference type="Proteomes" id="UP000064967">
    <property type="component" value="Chromosome"/>
</dbReference>
<keyword evidence="1" id="KW-1133">Transmembrane helix</keyword>
<dbReference type="KEGG" id="llu:AKJ09_04223"/>
<keyword evidence="3" id="KW-1185">Reference proteome</keyword>
<feature type="transmembrane region" description="Helical" evidence="1">
    <location>
        <begin position="56"/>
        <end position="78"/>
    </location>
</feature>
<dbReference type="STRING" id="1391654.AKJ09_04223"/>
<gene>
    <name evidence="2" type="ORF">AKJ09_04223</name>
</gene>
<protein>
    <submittedName>
        <fullName evidence="2">Uncharacterized protein</fullName>
    </submittedName>
</protein>
<feature type="transmembrane region" description="Helical" evidence="1">
    <location>
        <begin position="84"/>
        <end position="104"/>
    </location>
</feature>
<feature type="transmembrane region" description="Helical" evidence="1">
    <location>
        <begin position="116"/>
        <end position="135"/>
    </location>
</feature>
<sequence>MLELGLLSVFGGVLRAKTHHHGLAGVTFAIFAVVSGIALALLAARGMRVLRQLDSPLRRVVFGVAGVAAFLSLVLVGVRTGRAPNLHTAAALVDVLALGVVSTIVSARSFARLRPFAIAGVPLAAGVLLAGLSLFHTNPELRREVRQSAPIHAWIADAILPEPR</sequence>
<name>A0A0K1PWP6_9BACT</name>
<keyword evidence="1" id="KW-0472">Membrane</keyword>
<evidence type="ECO:0000256" key="1">
    <source>
        <dbReference type="SAM" id="Phobius"/>
    </source>
</evidence>
<reference evidence="2 3" key="1">
    <citation type="submission" date="2015-08" db="EMBL/GenBank/DDBJ databases">
        <authorList>
            <person name="Babu N.S."/>
            <person name="Beckwith C.J."/>
            <person name="Beseler K.G."/>
            <person name="Brison A."/>
            <person name="Carone J.V."/>
            <person name="Caskin T.P."/>
            <person name="Diamond M."/>
            <person name="Durham M.E."/>
            <person name="Foxe J.M."/>
            <person name="Go M."/>
            <person name="Henderson B.A."/>
            <person name="Jones I.B."/>
            <person name="McGettigan J.A."/>
            <person name="Micheletti S.J."/>
            <person name="Nasrallah M.E."/>
            <person name="Ortiz D."/>
            <person name="Piller C.R."/>
            <person name="Privatt S.R."/>
            <person name="Schneider S.L."/>
            <person name="Sharp S."/>
            <person name="Smith T.C."/>
            <person name="Stanton J.D."/>
            <person name="Ullery H.E."/>
            <person name="Wilson R.J."/>
            <person name="Serrano M.G."/>
            <person name="Buck G."/>
            <person name="Lee V."/>
            <person name="Wang Y."/>
            <person name="Carvalho R."/>
            <person name="Voegtly L."/>
            <person name="Shi R."/>
            <person name="Duckworth R."/>
            <person name="Johnson A."/>
            <person name="Loviza R."/>
            <person name="Walstead R."/>
            <person name="Shah Z."/>
            <person name="Kiflezghi M."/>
            <person name="Wade K."/>
            <person name="Ball S.L."/>
            <person name="Bradley K.W."/>
            <person name="Asai D.J."/>
            <person name="Bowman C.A."/>
            <person name="Russell D.A."/>
            <person name="Pope W.H."/>
            <person name="Jacobs-Sera D."/>
            <person name="Hendrix R.W."/>
            <person name="Hatfull G.F."/>
        </authorList>
    </citation>
    <scope>NUCLEOTIDE SEQUENCE [LARGE SCALE GENOMIC DNA]</scope>
    <source>
        <strain evidence="2 3">DSM 27648</strain>
    </source>
</reference>
<dbReference type="RefSeq" id="WP_146648676.1">
    <property type="nucleotide sequence ID" value="NZ_CP012333.1"/>
</dbReference>
<accession>A0A0K1PWP6</accession>
<keyword evidence="1" id="KW-0812">Transmembrane</keyword>
<organism evidence="2 3">
    <name type="scientific">Labilithrix luteola</name>
    <dbReference type="NCBI Taxonomy" id="1391654"/>
    <lineage>
        <taxon>Bacteria</taxon>
        <taxon>Pseudomonadati</taxon>
        <taxon>Myxococcota</taxon>
        <taxon>Polyangia</taxon>
        <taxon>Polyangiales</taxon>
        <taxon>Labilitrichaceae</taxon>
        <taxon>Labilithrix</taxon>
    </lineage>
</organism>